<dbReference type="PATRIC" id="fig|1405.8.peg.5985"/>
<dbReference type="Proteomes" id="UP000029389">
    <property type="component" value="Unassembled WGS sequence"/>
</dbReference>
<reference evidence="2 4" key="2">
    <citation type="submission" date="2018-08" db="EMBL/GenBank/DDBJ databases">
        <title>Bacillus clarus sp. nov. strain PS00077A.</title>
        <authorList>
            <person name="Mendez Acevedo M."/>
            <person name="Carroll L."/>
            <person name="Mukherjee M."/>
            <person name="Wiedmann M."/>
            <person name="Kovac J."/>
        </authorList>
    </citation>
    <scope>NUCLEOTIDE SEQUENCE [LARGE SCALE GENOMIC DNA]</scope>
    <source>
        <strain evidence="2 4">PS00077A</strain>
    </source>
</reference>
<protein>
    <submittedName>
        <fullName evidence="1">Uncharacterized protein</fullName>
    </submittedName>
</protein>
<gene>
    <name evidence="2" type="ORF">D0U04_25200</name>
    <name evidence="1" type="ORF">DJ93_5793</name>
</gene>
<evidence type="ECO:0000313" key="2">
    <source>
        <dbReference type="EMBL" id="RFT63415.1"/>
    </source>
</evidence>
<organism evidence="1 3">
    <name type="scientific">Bacillus clarus</name>
    <dbReference type="NCBI Taxonomy" id="2338372"/>
    <lineage>
        <taxon>Bacteria</taxon>
        <taxon>Bacillati</taxon>
        <taxon>Bacillota</taxon>
        <taxon>Bacilli</taxon>
        <taxon>Bacillales</taxon>
        <taxon>Bacillaceae</taxon>
        <taxon>Bacillus</taxon>
        <taxon>Bacillus cereus group</taxon>
    </lineage>
</organism>
<evidence type="ECO:0000313" key="1">
    <source>
        <dbReference type="EMBL" id="KFM95222.1"/>
    </source>
</evidence>
<accession>A0A090YBJ9</accession>
<evidence type="ECO:0000313" key="3">
    <source>
        <dbReference type="Proteomes" id="UP000029389"/>
    </source>
</evidence>
<dbReference type="RefSeq" id="WP_042985014.1">
    <property type="nucleotide sequence ID" value="NZ_JMQC01000011.1"/>
</dbReference>
<dbReference type="Proteomes" id="UP000264294">
    <property type="component" value="Unassembled WGS sequence"/>
</dbReference>
<evidence type="ECO:0000313" key="4">
    <source>
        <dbReference type="Proteomes" id="UP000264294"/>
    </source>
</evidence>
<sequence length="124" mass="13746">MGEFTGFTKFTLATLIGLGSLGAFSQTEGVKAESLDRISQKNVEFNSSSTIANTFEKRANIVPESNVITNHYVKYSKTSYQVKDSIPKEIYYSSNGFKGYIQATTIIDIGDHFLTFYSGTVIRC</sequence>
<dbReference type="EMBL" id="JMQC01000011">
    <property type="protein sequence ID" value="KFM95222.1"/>
    <property type="molecule type" value="Genomic_DNA"/>
</dbReference>
<dbReference type="EMBL" id="QVOD01000048">
    <property type="protein sequence ID" value="RFT63415.1"/>
    <property type="molecule type" value="Genomic_DNA"/>
</dbReference>
<proteinExistence type="predicted"/>
<comment type="caution">
    <text evidence="1">The sequence shown here is derived from an EMBL/GenBank/DDBJ whole genome shotgun (WGS) entry which is preliminary data.</text>
</comment>
<reference evidence="1 3" key="1">
    <citation type="submission" date="2014-04" db="EMBL/GenBank/DDBJ databases">
        <authorList>
            <person name="Bishop-Lilly K.A."/>
            <person name="Broomall S.M."/>
            <person name="Chain P.S."/>
            <person name="Chertkov O."/>
            <person name="Coyne S.R."/>
            <person name="Daligault H.E."/>
            <person name="Davenport K.W."/>
            <person name="Erkkila T."/>
            <person name="Frey K.G."/>
            <person name="Gibbons H.S."/>
            <person name="Gu W."/>
            <person name="Jaissle J."/>
            <person name="Johnson S.L."/>
            <person name="Koroleva G.I."/>
            <person name="Ladner J.T."/>
            <person name="Lo C.-C."/>
            <person name="Minogue T.D."/>
            <person name="Munk C."/>
            <person name="Palacios G.F."/>
            <person name="Redden C.L."/>
            <person name="Rosenzweig C.N."/>
            <person name="Scholz M.B."/>
            <person name="Teshima H."/>
            <person name="Xu Y."/>
        </authorList>
    </citation>
    <scope>NUCLEOTIDE SEQUENCE [LARGE SCALE GENOMIC DNA]</scope>
    <source>
        <strain evidence="1 3">BHP</strain>
    </source>
</reference>
<dbReference type="AlphaFoldDB" id="A0A090YBJ9"/>
<keyword evidence="4" id="KW-1185">Reference proteome</keyword>
<name>A0A090YBJ9_9BACI</name>